<feature type="region of interest" description="Disordered" evidence="1">
    <location>
        <begin position="313"/>
        <end position="333"/>
    </location>
</feature>
<gene>
    <name evidence="3" type="ORF">ARMOST_01245</name>
</gene>
<dbReference type="Proteomes" id="UP000219338">
    <property type="component" value="Unassembled WGS sequence"/>
</dbReference>
<dbReference type="EMBL" id="FUEG01000001">
    <property type="protein sequence ID" value="SJK97989.1"/>
    <property type="molecule type" value="Genomic_DNA"/>
</dbReference>
<evidence type="ECO:0000313" key="3">
    <source>
        <dbReference type="EMBL" id="SJK97989.1"/>
    </source>
</evidence>
<dbReference type="PROSITE" id="PS50097">
    <property type="entry name" value="BTB"/>
    <property type="match status" value="1"/>
</dbReference>
<keyword evidence="4" id="KW-1185">Reference proteome</keyword>
<sequence>MYAENIKEMAAAIPPLDIPPDIPPSPSAAKEEVVCVRNKNFYWETSIFLVGDELFRAPRYQFIKHSDTFRAMFTLPQADADAVEGNTDDKPIRLYGVDKIDFERLLNFMYPLDIPPALTRPLEEWISILKLSTMWVMTEIRNSAISHIMERHHEVEVVERITLGRSLEVPALVRSGLVTLVNQDGGVTEQQAKLLGWETALRIQWVRDKLMASRGYSCTFDENQNSVIACADKTVEVNIAVVLPMIHWSPMGNFEKPDVPLFQSKLCFSPRYRAQKEDSSGDVPYVRVKERAGLFGGSASVSQFSSSSQHLRQIAQAWDGDEQEPQSIGISPT</sequence>
<organism evidence="3 4">
    <name type="scientific">Armillaria ostoyae</name>
    <name type="common">Armillaria root rot fungus</name>
    <dbReference type="NCBI Taxonomy" id="47428"/>
    <lineage>
        <taxon>Eukaryota</taxon>
        <taxon>Fungi</taxon>
        <taxon>Dikarya</taxon>
        <taxon>Basidiomycota</taxon>
        <taxon>Agaricomycotina</taxon>
        <taxon>Agaricomycetes</taxon>
        <taxon>Agaricomycetidae</taxon>
        <taxon>Agaricales</taxon>
        <taxon>Marasmiineae</taxon>
        <taxon>Physalacriaceae</taxon>
        <taxon>Armillaria</taxon>
    </lineage>
</organism>
<evidence type="ECO:0000259" key="2">
    <source>
        <dbReference type="PROSITE" id="PS50097"/>
    </source>
</evidence>
<evidence type="ECO:0000313" key="4">
    <source>
        <dbReference type="Proteomes" id="UP000219338"/>
    </source>
</evidence>
<dbReference type="SUPFAM" id="SSF54695">
    <property type="entry name" value="POZ domain"/>
    <property type="match status" value="1"/>
</dbReference>
<dbReference type="AlphaFoldDB" id="A0A284QNE7"/>
<protein>
    <recommendedName>
        <fullName evidence="2">BTB domain-containing protein</fullName>
    </recommendedName>
</protein>
<proteinExistence type="predicted"/>
<feature type="domain" description="BTB" evidence="2">
    <location>
        <begin position="44"/>
        <end position="110"/>
    </location>
</feature>
<accession>A0A284QNE7</accession>
<dbReference type="InterPro" id="IPR000210">
    <property type="entry name" value="BTB/POZ_dom"/>
</dbReference>
<dbReference type="InterPro" id="IPR011333">
    <property type="entry name" value="SKP1/BTB/POZ_sf"/>
</dbReference>
<name>A0A284QNE7_ARMOS</name>
<evidence type="ECO:0000256" key="1">
    <source>
        <dbReference type="SAM" id="MobiDB-lite"/>
    </source>
</evidence>
<dbReference type="STRING" id="47428.A0A284QNE7"/>
<dbReference type="Pfam" id="PF00651">
    <property type="entry name" value="BTB"/>
    <property type="match status" value="1"/>
</dbReference>
<reference evidence="4" key="1">
    <citation type="journal article" date="2017" name="Nat. Ecol. Evol.">
        <title>Genome expansion and lineage-specific genetic innovations in the forest pathogenic fungi Armillaria.</title>
        <authorList>
            <person name="Sipos G."/>
            <person name="Prasanna A.N."/>
            <person name="Walter M.C."/>
            <person name="O'Connor E."/>
            <person name="Balint B."/>
            <person name="Krizsan K."/>
            <person name="Kiss B."/>
            <person name="Hess J."/>
            <person name="Varga T."/>
            <person name="Slot J."/>
            <person name="Riley R."/>
            <person name="Boka B."/>
            <person name="Rigling D."/>
            <person name="Barry K."/>
            <person name="Lee J."/>
            <person name="Mihaltcheva S."/>
            <person name="LaButti K."/>
            <person name="Lipzen A."/>
            <person name="Waldron R."/>
            <person name="Moloney N.M."/>
            <person name="Sperisen C."/>
            <person name="Kredics L."/>
            <person name="Vagvoelgyi C."/>
            <person name="Patrignani A."/>
            <person name="Fitzpatrick D."/>
            <person name="Nagy I."/>
            <person name="Doyle S."/>
            <person name="Anderson J.B."/>
            <person name="Grigoriev I.V."/>
            <person name="Gueldener U."/>
            <person name="Muensterkoetter M."/>
            <person name="Nagy L.G."/>
        </authorList>
    </citation>
    <scope>NUCLEOTIDE SEQUENCE [LARGE SCALE GENOMIC DNA]</scope>
    <source>
        <strain evidence="4">C18/9</strain>
    </source>
</reference>
<dbReference type="CDD" id="cd18186">
    <property type="entry name" value="BTB_POZ_ZBTB_KLHL-like"/>
    <property type="match status" value="1"/>
</dbReference>
<dbReference type="SMART" id="SM00225">
    <property type="entry name" value="BTB"/>
    <property type="match status" value="1"/>
</dbReference>
<dbReference type="Gene3D" id="3.30.710.10">
    <property type="entry name" value="Potassium Channel Kv1.1, Chain A"/>
    <property type="match status" value="1"/>
</dbReference>
<dbReference type="OrthoDB" id="2593747at2759"/>